<name>A0A419SAC1_9SPHI</name>
<comment type="caution">
    <text evidence="1">The sequence shown here is derived from an EMBL/GenBank/DDBJ whole genome shotgun (WGS) entry which is preliminary data.</text>
</comment>
<dbReference type="AlphaFoldDB" id="A0A419SAC1"/>
<organism evidence="1 2">
    <name type="scientific">Pelobium manganitolerans</name>
    <dbReference type="NCBI Taxonomy" id="1842495"/>
    <lineage>
        <taxon>Bacteria</taxon>
        <taxon>Pseudomonadati</taxon>
        <taxon>Bacteroidota</taxon>
        <taxon>Sphingobacteriia</taxon>
        <taxon>Sphingobacteriales</taxon>
        <taxon>Sphingobacteriaceae</taxon>
        <taxon>Pelobium</taxon>
    </lineage>
</organism>
<sequence length="191" mass="21935">MIPARFTFFGPDDKPYHKEISIPTNWGDLTLGQMLTISELKEQKNYKIKLLSIITGFTDDELSGATDLEQWKEIELLLSFLTETPDLKAYPLPNKIKIDNEEYKIPIDLKVETFGQKVALEELAKNLDPDNVNFISLMPEALAIYFYPRITGERFNDERVEDFVEIMRTIPVKQAFPVASFFLSSYVISAS</sequence>
<gene>
    <name evidence="1" type="ORF">BCY91_14095</name>
</gene>
<dbReference type="EMBL" id="MBTA01000003">
    <property type="protein sequence ID" value="RKD19004.1"/>
    <property type="molecule type" value="Genomic_DNA"/>
</dbReference>
<evidence type="ECO:0000313" key="1">
    <source>
        <dbReference type="EMBL" id="RKD19004.1"/>
    </source>
</evidence>
<dbReference type="RefSeq" id="WP_120180650.1">
    <property type="nucleotide sequence ID" value="NZ_MBTA01000003.1"/>
</dbReference>
<protein>
    <submittedName>
        <fullName evidence="1">Uncharacterized protein</fullName>
    </submittedName>
</protein>
<dbReference type="Proteomes" id="UP000283433">
    <property type="component" value="Unassembled WGS sequence"/>
</dbReference>
<proteinExistence type="predicted"/>
<keyword evidence="2" id="KW-1185">Reference proteome</keyword>
<reference evidence="1 2" key="1">
    <citation type="submission" date="2016-07" db="EMBL/GenBank/DDBJ databases">
        <title>Genome of Pelobium manganitolerans.</title>
        <authorList>
            <person name="Wu S."/>
            <person name="Wang G."/>
        </authorList>
    </citation>
    <scope>NUCLEOTIDE SEQUENCE [LARGE SCALE GENOMIC DNA]</scope>
    <source>
        <strain evidence="1 2">YS-25</strain>
    </source>
</reference>
<evidence type="ECO:0000313" key="2">
    <source>
        <dbReference type="Proteomes" id="UP000283433"/>
    </source>
</evidence>
<accession>A0A419SAC1</accession>
<dbReference type="OrthoDB" id="796351at2"/>